<organism evidence="1 2">
    <name type="scientific">Diphasiastrum complanatum</name>
    <name type="common">Issler's clubmoss</name>
    <name type="synonym">Lycopodium complanatum</name>
    <dbReference type="NCBI Taxonomy" id="34168"/>
    <lineage>
        <taxon>Eukaryota</taxon>
        <taxon>Viridiplantae</taxon>
        <taxon>Streptophyta</taxon>
        <taxon>Embryophyta</taxon>
        <taxon>Tracheophyta</taxon>
        <taxon>Lycopodiopsida</taxon>
        <taxon>Lycopodiales</taxon>
        <taxon>Lycopodiaceae</taxon>
        <taxon>Lycopodioideae</taxon>
        <taxon>Diphasiastrum</taxon>
    </lineage>
</organism>
<dbReference type="Proteomes" id="UP001162992">
    <property type="component" value="Chromosome 9"/>
</dbReference>
<comment type="caution">
    <text evidence="1">The sequence shown here is derived from an EMBL/GenBank/DDBJ whole genome shotgun (WGS) entry which is preliminary data.</text>
</comment>
<accession>A0ACC2CKX1</accession>
<evidence type="ECO:0000313" key="2">
    <source>
        <dbReference type="Proteomes" id="UP001162992"/>
    </source>
</evidence>
<sequence>MKSNAQGYRMLGDRLHVAGLPFQHPVSNMPAQIISYVILVENPGYASISKSIGFEKLFLAGPQFGSGSEMTAEQLWREFFSDTSRWWDQRFEKKKDGHPDFKHKTTQEALWIESGTTPDWVKERLGTLKPRVIERSNFTWNVQISQLVKNGQHMKALQLYDRMQAKHVSPDKFTFIPILKACAIVGALQHGRLIHEHIARSGCEVDVFVGSCLVDMYAKCGSIAEACGVFYKMPEHDVVSWSAMIMGYAKCGQGQKALHLFQQMQQGKVEPNRVTYVGVLNACASLGAIEEGRLVHKQIIQSGLDSDLFVANCLIDMYVKCGSVQDAHRVFKEMPRRNVVSWSAMIMGYVKLGQGRQALKLFRWMQHEQVKPDKLAFLAVLSACASAAALEEGKFVHRLVIQRQLQSDLHVGSSLVDMYSKCGSIEDARKVFDSMPTCNVVAWTSMIGGYALHGLAKDAFLLFDRMCQEGVELDNGTFVSLLSAWTHSGQVAQGVYFFESMNPVYGIQATLKHYTCMVDLLGRSGLFDEAEDTITNMPWQPDSCVWTTLLGACRLYGKLQMARRIAKRIFALETVL</sequence>
<keyword evidence="2" id="KW-1185">Reference proteome</keyword>
<evidence type="ECO:0000313" key="1">
    <source>
        <dbReference type="EMBL" id="KAJ7542617.1"/>
    </source>
</evidence>
<gene>
    <name evidence="1" type="ORF">O6H91_09G003200</name>
</gene>
<reference evidence="2" key="1">
    <citation type="journal article" date="2024" name="Proc. Natl. Acad. Sci. U.S.A.">
        <title>Extraordinary preservation of gene collinearity over three hundred million years revealed in homosporous lycophytes.</title>
        <authorList>
            <person name="Li C."/>
            <person name="Wickell D."/>
            <person name="Kuo L.Y."/>
            <person name="Chen X."/>
            <person name="Nie B."/>
            <person name="Liao X."/>
            <person name="Peng D."/>
            <person name="Ji J."/>
            <person name="Jenkins J."/>
            <person name="Williams M."/>
            <person name="Shu S."/>
            <person name="Plott C."/>
            <person name="Barry K."/>
            <person name="Rajasekar S."/>
            <person name="Grimwood J."/>
            <person name="Han X."/>
            <person name="Sun S."/>
            <person name="Hou Z."/>
            <person name="He W."/>
            <person name="Dai G."/>
            <person name="Sun C."/>
            <person name="Schmutz J."/>
            <person name="Leebens-Mack J.H."/>
            <person name="Li F.W."/>
            <person name="Wang L."/>
        </authorList>
    </citation>
    <scope>NUCLEOTIDE SEQUENCE [LARGE SCALE GENOMIC DNA]</scope>
    <source>
        <strain evidence="2">cv. PW_Plant_1</strain>
    </source>
</reference>
<name>A0ACC2CKX1_DIPCM</name>
<dbReference type="EMBL" id="CM055100">
    <property type="protein sequence ID" value="KAJ7542617.1"/>
    <property type="molecule type" value="Genomic_DNA"/>
</dbReference>
<proteinExistence type="predicted"/>
<protein>
    <submittedName>
        <fullName evidence="1">Uncharacterized protein</fullName>
    </submittedName>
</protein>